<dbReference type="AlphaFoldDB" id="A0A364Y3K5"/>
<evidence type="ECO:0000313" key="1">
    <source>
        <dbReference type="EMBL" id="RAW01390.1"/>
    </source>
</evidence>
<dbReference type="Proteomes" id="UP000251889">
    <property type="component" value="Unassembled WGS sequence"/>
</dbReference>
<protein>
    <submittedName>
        <fullName evidence="1">Uncharacterized protein</fullName>
    </submittedName>
</protein>
<reference evidence="1 2" key="1">
    <citation type="submission" date="2018-06" db="EMBL/GenBank/DDBJ databases">
        <title>Chryseolinea flavus sp. nov., a member of the phylum Bacteroidetes isolated from soil.</title>
        <authorList>
            <person name="Li Y."/>
            <person name="Wang J."/>
        </authorList>
    </citation>
    <scope>NUCLEOTIDE SEQUENCE [LARGE SCALE GENOMIC DNA]</scope>
    <source>
        <strain evidence="1 2">SDU1-6</strain>
    </source>
</reference>
<dbReference type="RefSeq" id="WP_112746876.1">
    <property type="nucleotide sequence ID" value="NZ_QMFY01000004.1"/>
</dbReference>
<accession>A0A364Y3K5</accession>
<dbReference type="EMBL" id="QMFY01000004">
    <property type="protein sequence ID" value="RAW01390.1"/>
    <property type="molecule type" value="Genomic_DNA"/>
</dbReference>
<name>A0A364Y3K5_9BACT</name>
<comment type="caution">
    <text evidence="1">The sequence shown here is derived from an EMBL/GenBank/DDBJ whole genome shotgun (WGS) entry which is preliminary data.</text>
</comment>
<keyword evidence="2" id="KW-1185">Reference proteome</keyword>
<proteinExistence type="predicted"/>
<organism evidence="1 2">
    <name type="scientific">Pseudochryseolinea flava</name>
    <dbReference type="NCBI Taxonomy" id="2059302"/>
    <lineage>
        <taxon>Bacteria</taxon>
        <taxon>Pseudomonadati</taxon>
        <taxon>Bacteroidota</taxon>
        <taxon>Cytophagia</taxon>
        <taxon>Cytophagales</taxon>
        <taxon>Fulvivirgaceae</taxon>
        <taxon>Pseudochryseolinea</taxon>
    </lineage>
</organism>
<evidence type="ECO:0000313" key="2">
    <source>
        <dbReference type="Proteomes" id="UP000251889"/>
    </source>
</evidence>
<sequence>MNLKSIYLTDTYKAYLAGAEIESAFVSLNEKVEPGQHVMVFQNSPATDLLVTVPADQEAKSIGVEGVITQVNRVTDMKSGRVEQRIRLKKA</sequence>
<gene>
    <name evidence="1" type="ORF">DQQ10_10840</name>
</gene>